<dbReference type="KEGG" id="ttn:TTX_0261"/>
<dbReference type="Proteomes" id="UP000002654">
    <property type="component" value="Chromosome"/>
</dbReference>
<proteinExistence type="predicted"/>
<dbReference type="EMBL" id="FN869859">
    <property type="protein sequence ID" value="CCC80937.1"/>
    <property type="molecule type" value="Genomic_DNA"/>
</dbReference>
<protein>
    <submittedName>
        <fullName evidence="2">Uncharacterized protein</fullName>
    </submittedName>
</protein>
<reference evidence="2 3" key="1">
    <citation type="journal article" date="2011" name="PLoS ONE">
        <title>The complete genome sequence of Thermoproteus tenax: a physiologically versatile member of the Crenarchaeota.</title>
        <authorList>
            <person name="Siebers B."/>
            <person name="Zaparty M."/>
            <person name="Raddatz G."/>
            <person name="Tjaden B."/>
            <person name="Albers S.V."/>
            <person name="Bell S.D."/>
            <person name="Blombach F."/>
            <person name="Kletzin A."/>
            <person name="Kyrpides N."/>
            <person name="Lanz C."/>
            <person name="Plagens A."/>
            <person name="Rampp M."/>
            <person name="Rosinus A."/>
            <person name="von Jan M."/>
            <person name="Makarova K.S."/>
            <person name="Klenk H.P."/>
            <person name="Schuster S.C."/>
            <person name="Hensel R."/>
        </authorList>
    </citation>
    <scope>NUCLEOTIDE SEQUENCE [LARGE SCALE GENOMIC DNA]</scope>
    <source>
        <strain evidence="3">ATCC 35583 / DSM 2078 / JCM 9277 / NBRC 100435 / Kra 1</strain>
    </source>
</reference>
<evidence type="ECO:0000313" key="2">
    <source>
        <dbReference type="EMBL" id="CCC80937.1"/>
    </source>
</evidence>
<gene>
    <name evidence="2" type="ordered locus">TTX_0261</name>
</gene>
<dbReference type="STRING" id="768679.TTX_0261"/>
<sequence>MIRMELGQWRRPLEASADEAAQRRAGPQKLKTHIAVEP</sequence>
<keyword evidence="3" id="KW-1185">Reference proteome</keyword>
<accession>G4RMZ3</accession>
<dbReference type="AlphaFoldDB" id="G4RMZ3"/>
<evidence type="ECO:0000313" key="3">
    <source>
        <dbReference type="Proteomes" id="UP000002654"/>
    </source>
</evidence>
<name>G4RMZ3_THETK</name>
<evidence type="ECO:0000256" key="1">
    <source>
        <dbReference type="SAM" id="MobiDB-lite"/>
    </source>
</evidence>
<dbReference type="HOGENOM" id="CLU_3323203_0_0_2"/>
<dbReference type="PaxDb" id="768679-TTX_0261"/>
<organism evidence="2 3">
    <name type="scientific">Thermoproteus tenax (strain ATCC 35583 / DSM 2078 / JCM 9277 / NBRC 100435 / Kra 1)</name>
    <dbReference type="NCBI Taxonomy" id="768679"/>
    <lineage>
        <taxon>Archaea</taxon>
        <taxon>Thermoproteota</taxon>
        <taxon>Thermoprotei</taxon>
        <taxon>Thermoproteales</taxon>
        <taxon>Thermoproteaceae</taxon>
        <taxon>Thermoproteus</taxon>
    </lineage>
</organism>
<feature type="region of interest" description="Disordered" evidence="1">
    <location>
        <begin position="15"/>
        <end position="38"/>
    </location>
</feature>
<dbReference type="PATRIC" id="fig|768679.9.peg.277"/>